<gene>
    <name evidence="6" type="ORF">JMJ56_23310</name>
</gene>
<dbReference type="InterPro" id="IPR051013">
    <property type="entry name" value="MBL_superfamily_lactonases"/>
</dbReference>
<keyword evidence="3" id="KW-0378">Hydrolase</keyword>
<dbReference type="RefSeq" id="WP_202834173.1">
    <property type="nucleotide sequence ID" value="NZ_JAETWB010000019.1"/>
</dbReference>
<name>A0ABS1U8E7_9PROT</name>
<dbReference type="Proteomes" id="UP000660885">
    <property type="component" value="Unassembled WGS sequence"/>
</dbReference>
<keyword evidence="4" id="KW-0862">Zinc</keyword>
<evidence type="ECO:0000256" key="1">
    <source>
        <dbReference type="ARBA" id="ARBA00007749"/>
    </source>
</evidence>
<keyword evidence="7" id="KW-1185">Reference proteome</keyword>
<protein>
    <submittedName>
        <fullName evidence="6">MBL fold metallo-hydrolase</fullName>
    </submittedName>
</protein>
<dbReference type="EMBL" id="JAETWB010000019">
    <property type="protein sequence ID" value="MBL6080946.1"/>
    <property type="molecule type" value="Genomic_DNA"/>
</dbReference>
<comment type="caution">
    <text evidence="6">The sequence shown here is derived from an EMBL/GenBank/DDBJ whole genome shotgun (WGS) entry which is preliminary data.</text>
</comment>
<sequence>MHWTIGQVTVTKLVELEATGGSRFLLPQATPEEVRKIDWLVPDFADEAGRLRLSIHALVVEAPGRRILVDTCLGNDKQGRKIPHWNARQSRFLEEMAEAGFPPESIDTVLCTHLHVDHVGWNTRLVEGRWMPSFPNARYLFGRREFEHWSAGAGGEAQAAVFADSVQPIVEAGLHELIEADHRLCPEVRLVPSFGHTPGHVSVAIESGGERGFITGDIAHHPCQLAHPHWNSTADADPAQAEATRREVFGGLAGTPVLVIGTHFAGRTAGRVIRGAAGLRMLMCW</sequence>
<organism evidence="6 7">
    <name type="scientific">Belnapia arida</name>
    <dbReference type="NCBI Taxonomy" id="2804533"/>
    <lineage>
        <taxon>Bacteria</taxon>
        <taxon>Pseudomonadati</taxon>
        <taxon>Pseudomonadota</taxon>
        <taxon>Alphaproteobacteria</taxon>
        <taxon>Acetobacterales</taxon>
        <taxon>Roseomonadaceae</taxon>
        <taxon>Belnapia</taxon>
    </lineage>
</organism>
<dbReference type="SMART" id="SM00849">
    <property type="entry name" value="Lactamase_B"/>
    <property type="match status" value="1"/>
</dbReference>
<dbReference type="SUPFAM" id="SSF56281">
    <property type="entry name" value="Metallo-hydrolase/oxidoreductase"/>
    <property type="match status" value="1"/>
</dbReference>
<dbReference type="InterPro" id="IPR001279">
    <property type="entry name" value="Metallo-B-lactamas"/>
</dbReference>
<dbReference type="CDD" id="cd16277">
    <property type="entry name" value="metallo-hydrolase-like_MBL-fold"/>
    <property type="match status" value="1"/>
</dbReference>
<accession>A0ABS1U8E7</accession>
<comment type="similarity">
    <text evidence="1">Belongs to the metallo-beta-lactamase superfamily.</text>
</comment>
<evidence type="ECO:0000259" key="5">
    <source>
        <dbReference type="SMART" id="SM00849"/>
    </source>
</evidence>
<evidence type="ECO:0000256" key="3">
    <source>
        <dbReference type="ARBA" id="ARBA00022801"/>
    </source>
</evidence>
<evidence type="ECO:0000313" key="7">
    <source>
        <dbReference type="Proteomes" id="UP000660885"/>
    </source>
</evidence>
<dbReference type="InterPro" id="IPR036866">
    <property type="entry name" value="RibonucZ/Hydroxyglut_hydro"/>
</dbReference>
<proteinExistence type="inferred from homology"/>
<reference evidence="6 7" key="1">
    <citation type="submission" date="2021-01" db="EMBL/GenBank/DDBJ databases">
        <title>Belnapia mucosa sp. nov. and Belnapia arida sp. nov., isolated from the Tabernas Desert (Almeria, Spain).</title>
        <authorList>
            <person name="Molina-Menor E."/>
            <person name="Vidal-Verdu A."/>
            <person name="Calonge A."/>
            <person name="Satari L."/>
            <person name="Pereto J."/>
            <person name="Porcar M."/>
        </authorList>
    </citation>
    <scope>NUCLEOTIDE SEQUENCE [LARGE SCALE GENOMIC DNA]</scope>
    <source>
        <strain evidence="6 7">T18</strain>
    </source>
</reference>
<dbReference type="Gene3D" id="3.60.15.10">
    <property type="entry name" value="Ribonuclease Z/Hydroxyacylglutathione hydrolase-like"/>
    <property type="match status" value="1"/>
</dbReference>
<evidence type="ECO:0000313" key="6">
    <source>
        <dbReference type="EMBL" id="MBL6080946.1"/>
    </source>
</evidence>
<evidence type="ECO:0000256" key="4">
    <source>
        <dbReference type="ARBA" id="ARBA00022833"/>
    </source>
</evidence>
<dbReference type="PANTHER" id="PTHR42978:SF6">
    <property type="entry name" value="QUORUM-QUENCHING LACTONASE YTNP-RELATED"/>
    <property type="match status" value="1"/>
</dbReference>
<dbReference type="Pfam" id="PF00753">
    <property type="entry name" value="Lactamase_B"/>
    <property type="match status" value="1"/>
</dbReference>
<feature type="domain" description="Metallo-beta-lactamase" evidence="5">
    <location>
        <begin position="54"/>
        <end position="263"/>
    </location>
</feature>
<dbReference type="PANTHER" id="PTHR42978">
    <property type="entry name" value="QUORUM-QUENCHING LACTONASE YTNP-RELATED-RELATED"/>
    <property type="match status" value="1"/>
</dbReference>
<evidence type="ECO:0000256" key="2">
    <source>
        <dbReference type="ARBA" id="ARBA00022723"/>
    </source>
</evidence>
<keyword evidence="2" id="KW-0479">Metal-binding</keyword>